<comment type="subcellular location">
    <subcellularLocation>
        <location evidence="1">Cell membrane</location>
        <topology evidence="1">Multi-pass membrane protein</topology>
    </subcellularLocation>
</comment>
<feature type="transmembrane region" description="Helical" evidence="6">
    <location>
        <begin position="295"/>
        <end position="312"/>
    </location>
</feature>
<keyword evidence="5 6" id="KW-0472">Membrane</keyword>
<evidence type="ECO:0000256" key="3">
    <source>
        <dbReference type="ARBA" id="ARBA00022692"/>
    </source>
</evidence>
<evidence type="ECO:0000256" key="4">
    <source>
        <dbReference type="ARBA" id="ARBA00022989"/>
    </source>
</evidence>
<keyword evidence="4 6" id="KW-1133">Transmembrane helix</keyword>
<dbReference type="PANTHER" id="PTHR39087">
    <property type="entry name" value="UPF0104 MEMBRANE PROTEIN MJ1595"/>
    <property type="match status" value="1"/>
</dbReference>
<dbReference type="PANTHER" id="PTHR39087:SF2">
    <property type="entry name" value="UPF0104 MEMBRANE PROTEIN MJ1595"/>
    <property type="match status" value="1"/>
</dbReference>
<dbReference type="AlphaFoldDB" id="A0A6B3C7E8"/>
<keyword evidence="2" id="KW-1003">Cell membrane</keyword>
<comment type="caution">
    <text evidence="7">The sequence shown here is derived from an EMBL/GenBank/DDBJ whole genome shotgun (WGS) entry which is preliminary data.</text>
</comment>
<proteinExistence type="predicted"/>
<dbReference type="Pfam" id="PF03706">
    <property type="entry name" value="LPG_synthase_TM"/>
    <property type="match status" value="1"/>
</dbReference>
<keyword evidence="3 6" id="KW-0812">Transmembrane</keyword>
<evidence type="ECO:0000256" key="5">
    <source>
        <dbReference type="ARBA" id="ARBA00023136"/>
    </source>
</evidence>
<protein>
    <submittedName>
        <fullName evidence="7">TIGR00374 family protein</fullName>
    </submittedName>
</protein>
<feature type="transmembrane region" description="Helical" evidence="6">
    <location>
        <begin position="12"/>
        <end position="32"/>
    </location>
</feature>
<sequence length="317" mass="32024">MSVIGIPSARGLGRPWQLAVTAAVLVAAVWVLAAHRHTVDAGADRLAVADRAWLLVACAAALATWVCAAVAQQGAVAERLPAGRLVAAQFAACAANHVLPAGVGASAVNLRFLTRCGLSTARSATALAVKAAAGGLVRFVLAVVLLLASPRTLRLAPALPRASVVVPVVGCVVVAALAVVSSRPVRHRAGRVARSVLADVRAVHRRRSRACALWGGSLGFALLHAAVLVAVVRALDVTVPAGHVLLAYLLASGAAVLLPTPGGLGSLDAALVLTLTAAGAPASAALSAVFGYRLLTGWMPLFPGLLVLALLARRSVL</sequence>
<feature type="transmembrane region" description="Helical" evidence="6">
    <location>
        <begin position="270"/>
        <end position="289"/>
    </location>
</feature>
<feature type="transmembrane region" description="Helical" evidence="6">
    <location>
        <begin position="241"/>
        <end position="258"/>
    </location>
</feature>
<evidence type="ECO:0000256" key="6">
    <source>
        <dbReference type="SAM" id="Phobius"/>
    </source>
</evidence>
<feature type="transmembrane region" description="Helical" evidence="6">
    <location>
        <begin position="52"/>
        <end position="71"/>
    </location>
</feature>
<feature type="transmembrane region" description="Helical" evidence="6">
    <location>
        <begin position="211"/>
        <end position="235"/>
    </location>
</feature>
<accession>A0A6B3C7E8</accession>
<dbReference type="GO" id="GO:0005886">
    <property type="term" value="C:plasma membrane"/>
    <property type="evidence" value="ECO:0007669"/>
    <property type="project" value="UniProtKB-SubCell"/>
</dbReference>
<evidence type="ECO:0000256" key="1">
    <source>
        <dbReference type="ARBA" id="ARBA00004651"/>
    </source>
</evidence>
<gene>
    <name evidence="7" type="ORF">G3I71_44345</name>
</gene>
<name>A0A6B3C7E8_9ACTN</name>
<dbReference type="EMBL" id="JAAGLU010000085">
    <property type="protein sequence ID" value="NEC92628.1"/>
    <property type="molecule type" value="Genomic_DNA"/>
</dbReference>
<feature type="transmembrane region" description="Helical" evidence="6">
    <location>
        <begin position="161"/>
        <end position="181"/>
    </location>
</feature>
<organism evidence="7">
    <name type="scientific">Streptomyces sp. SID12501</name>
    <dbReference type="NCBI Taxonomy" id="2706042"/>
    <lineage>
        <taxon>Bacteria</taxon>
        <taxon>Bacillati</taxon>
        <taxon>Actinomycetota</taxon>
        <taxon>Actinomycetes</taxon>
        <taxon>Kitasatosporales</taxon>
        <taxon>Streptomycetaceae</taxon>
        <taxon>Streptomyces</taxon>
    </lineage>
</organism>
<evidence type="ECO:0000256" key="2">
    <source>
        <dbReference type="ARBA" id="ARBA00022475"/>
    </source>
</evidence>
<reference evidence="7" key="1">
    <citation type="submission" date="2020-01" db="EMBL/GenBank/DDBJ databases">
        <title>Insect and environment-associated Actinomycetes.</title>
        <authorList>
            <person name="Currrie C."/>
            <person name="Chevrette M."/>
            <person name="Carlson C."/>
            <person name="Stubbendieck R."/>
            <person name="Wendt-Pienkowski E."/>
        </authorList>
    </citation>
    <scope>NUCLEOTIDE SEQUENCE</scope>
    <source>
        <strain evidence="7">SID12501</strain>
    </source>
</reference>
<dbReference type="InterPro" id="IPR022791">
    <property type="entry name" value="L-PG_synthase/AglD"/>
</dbReference>
<evidence type="ECO:0000313" key="7">
    <source>
        <dbReference type="EMBL" id="NEC92628.1"/>
    </source>
</evidence>
<feature type="transmembrane region" description="Helical" evidence="6">
    <location>
        <begin position="127"/>
        <end position="149"/>
    </location>
</feature>